<dbReference type="AlphaFoldDB" id="A0AAW0CPE6"/>
<dbReference type="PANTHER" id="PTHR36183:SF2">
    <property type="entry name" value="BETA-GLUCURONIDASE C-TERMINAL DOMAIN-CONTAINING PROTEIN"/>
    <property type="match status" value="1"/>
</dbReference>
<evidence type="ECO:0000313" key="4">
    <source>
        <dbReference type="Proteomes" id="UP001383192"/>
    </source>
</evidence>
<feature type="signal peptide" evidence="1">
    <location>
        <begin position="1"/>
        <end position="15"/>
    </location>
</feature>
<keyword evidence="4" id="KW-1185">Reference proteome</keyword>
<feature type="chain" id="PRO_5043698824" description="Beta-glucuronidase C-terminal domain-containing protein" evidence="1">
    <location>
        <begin position="16"/>
        <end position="487"/>
    </location>
</feature>
<evidence type="ECO:0000313" key="3">
    <source>
        <dbReference type="EMBL" id="KAK7041787.1"/>
    </source>
</evidence>
<dbReference type="SUPFAM" id="SSF51445">
    <property type="entry name" value="(Trans)glycosidases"/>
    <property type="match status" value="1"/>
</dbReference>
<comment type="caution">
    <text evidence="3">The sequence shown here is derived from an EMBL/GenBank/DDBJ whole genome shotgun (WGS) entry which is preliminary data.</text>
</comment>
<dbReference type="Gene3D" id="3.20.20.80">
    <property type="entry name" value="Glycosidases"/>
    <property type="match status" value="1"/>
</dbReference>
<gene>
    <name evidence="3" type="ORF">VNI00_009076</name>
</gene>
<organism evidence="3 4">
    <name type="scientific">Paramarasmius palmivorus</name>
    <dbReference type="NCBI Taxonomy" id="297713"/>
    <lineage>
        <taxon>Eukaryota</taxon>
        <taxon>Fungi</taxon>
        <taxon>Dikarya</taxon>
        <taxon>Basidiomycota</taxon>
        <taxon>Agaricomycotina</taxon>
        <taxon>Agaricomycetes</taxon>
        <taxon>Agaricomycetidae</taxon>
        <taxon>Agaricales</taxon>
        <taxon>Marasmiineae</taxon>
        <taxon>Marasmiaceae</taxon>
        <taxon>Paramarasmius</taxon>
    </lineage>
</organism>
<dbReference type="InterPro" id="IPR031728">
    <property type="entry name" value="GlcAase_C"/>
</dbReference>
<dbReference type="Pfam" id="PF16862">
    <property type="entry name" value="Glyco_hydro_79C"/>
    <property type="match status" value="1"/>
</dbReference>
<dbReference type="InterPro" id="IPR052974">
    <property type="entry name" value="GH79_Enzymes"/>
</dbReference>
<feature type="domain" description="Beta-glucuronidase C-terminal" evidence="2">
    <location>
        <begin position="383"/>
        <end position="481"/>
    </location>
</feature>
<evidence type="ECO:0000259" key="2">
    <source>
        <dbReference type="Pfam" id="PF16862"/>
    </source>
</evidence>
<reference evidence="3 4" key="1">
    <citation type="submission" date="2024-01" db="EMBL/GenBank/DDBJ databases">
        <title>A draft genome for a cacao thread blight-causing isolate of Paramarasmius palmivorus.</title>
        <authorList>
            <person name="Baruah I.K."/>
            <person name="Bukari Y."/>
            <person name="Amoako-Attah I."/>
            <person name="Meinhardt L.W."/>
            <person name="Bailey B.A."/>
            <person name="Cohen S.P."/>
        </authorList>
    </citation>
    <scope>NUCLEOTIDE SEQUENCE [LARGE SCALE GENOMIC DNA]</scope>
    <source>
        <strain evidence="3 4">GH-12</strain>
    </source>
</reference>
<keyword evidence="1" id="KW-0732">Signal</keyword>
<dbReference type="EMBL" id="JAYKXP010000032">
    <property type="protein sequence ID" value="KAK7041787.1"/>
    <property type="molecule type" value="Genomic_DNA"/>
</dbReference>
<dbReference type="Proteomes" id="UP001383192">
    <property type="component" value="Unassembled WGS sequence"/>
</dbReference>
<proteinExistence type="predicted"/>
<name>A0AAW0CPE6_9AGAR</name>
<protein>
    <recommendedName>
        <fullName evidence="2">Beta-glucuronidase C-terminal domain-containing protein</fullName>
    </recommendedName>
</protein>
<evidence type="ECO:0000256" key="1">
    <source>
        <dbReference type="SAM" id="SignalP"/>
    </source>
</evidence>
<dbReference type="InterPro" id="IPR017853">
    <property type="entry name" value="GH"/>
</dbReference>
<dbReference type="PANTHER" id="PTHR36183">
    <property type="entry name" value="BETA-GLUCURONIDASE"/>
    <property type="match status" value="1"/>
</dbReference>
<accession>A0AAW0CPE6</accession>
<sequence length="487" mass="53791">MLFPYLLLFAQSASSANVTVALDVFIPTRPPPTSQTLSPGLVAFSIEQDRWPDWARRIDIYVPREPTPNTPYPEAANLTVGDGFYALVTQLPPSTHTIFGLNFGMSNVSIAVAQAESITRAFRLPEVRKKGITLDFLEIGNEINYYGHPDVGTRDNATWSPREYVPQWYEFASAITRAIGLTGHSRTRFWGGSFGGSNTFGFTAKKIFDEGYLDSQPGALVTALSQHRYSGSFCQGSASLLQELMDKETIKTNLTMFYEDIVETRRRGLRYVLGETNSYSCHGAPNVSNTAGAALWSLTYALAAASIGIDQVFFHHGIGYKYNFIQPVTLNRSILDASPLPSPIPPHIQPGYYAAIIAGEVIGRSPETKKIVELQVEEKHVAGFAVYESKRLRTAIFVNLKAYFRDQEPKRGKVKIELYADAGLRNGEIKRLHIGSADDTSGLTWGGRTYETEDGLASGQEEVEIVDLDDGIDVWDTEVVVVSFSSQ</sequence>